<evidence type="ECO:0000313" key="7">
    <source>
        <dbReference type="Proteomes" id="UP000886857"/>
    </source>
</evidence>
<evidence type="ECO:0000256" key="1">
    <source>
        <dbReference type="ARBA" id="ARBA00009437"/>
    </source>
</evidence>
<organism evidence="6 7">
    <name type="scientific">Candidatus Limadaptatus stercoripullorum</name>
    <dbReference type="NCBI Taxonomy" id="2840846"/>
    <lineage>
        <taxon>Bacteria</taxon>
        <taxon>Bacillati</taxon>
        <taxon>Bacillota</taxon>
        <taxon>Clostridia</taxon>
        <taxon>Eubacteriales</taxon>
        <taxon>Candidatus Limadaptatus</taxon>
    </lineage>
</organism>
<dbReference type="Gene3D" id="3.40.190.290">
    <property type="match status" value="1"/>
</dbReference>
<dbReference type="GO" id="GO:0003677">
    <property type="term" value="F:DNA binding"/>
    <property type="evidence" value="ECO:0007669"/>
    <property type="project" value="UniProtKB-KW"/>
</dbReference>
<name>A0A9D1N9F9_9FIRM</name>
<dbReference type="PRINTS" id="PR00039">
    <property type="entry name" value="HTHLYSR"/>
</dbReference>
<evidence type="ECO:0000256" key="4">
    <source>
        <dbReference type="ARBA" id="ARBA00023163"/>
    </source>
</evidence>
<comment type="similarity">
    <text evidence="1">Belongs to the LysR transcriptional regulatory family.</text>
</comment>
<evidence type="ECO:0000259" key="5">
    <source>
        <dbReference type="PROSITE" id="PS50931"/>
    </source>
</evidence>
<dbReference type="InterPro" id="IPR005119">
    <property type="entry name" value="LysR_subst-bd"/>
</dbReference>
<feature type="domain" description="HTH lysR-type" evidence="5">
    <location>
        <begin position="1"/>
        <end position="58"/>
    </location>
</feature>
<dbReference type="InterPro" id="IPR036390">
    <property type="entry name" value="WH_DNA-bd_sf"/>
</dbReference>
<dbReference type="FunFam" id="1.10.10.10:FF:000001">
    <property type="entry name" value="LysR family transcriptional regulator"/>
    <property type="match status" value="1"/>
</dbReference>
<protein>
    <submittedName>
        <fullName evidence="6">LysR family transcriptional regulator</fullName>
    </submittedName>
</protein>
<dbReference type="InterPro" id="IPR000847">
    <property type="entry name" value="LysR_HTH_N"/>
</dbReference>
<accession>A0A9D1N9F9</accession>
<dbReference type="Pfam" id="PF00126">
    <property type="entry name" value="HTH_1"/>
    <property type="match status" value="1"/>
</dbReference>
<dbReference type="GO" id="GO:0003700">
    <property type="term" value="F:DNA-binding transcription factor activity"/>
    <property type="evidence" value="ECO:0007669"/>
    <property type="project" value="InterPro"/>
</dbReference>
<dbReference type="PANTHER" id="PTHR30346:SF0">
    <property type="entry name" value="HCA OPERON TRANSCRIPTIONAL ACTIVATOR HCAR"/>
    <property type="match status" value="1"/>
</dbReference>
<dbReference type="SUPFAM" id="SSF53850">
    <property type="entry name" value="Periplasmic binding protein-like II"/>
    <property type="match status" value="1"/>
</dbReference>
<dbReference type="GO" id="GO:0032993">
    <property type="term" value="C:protein-DNA complex"/>
    <property type="evidence" value="ECO:0007669"/>
    <property type="project" value="TreeGrafter"/>
</dbReference>
<evidence type="ECO:0000256" key="3">
    <source>
        <dbReference type="ARBA" id="ARBA00023125"/>
    </source>
</evidence>
<dbReference type="PANTHER" id="PTHR30346">
    <property type="entry name" value="TRANSCRIPTIONAL DUAL REGULATOR HCAR-RELATED"/>
    <property type="match status" value="1"/>
</dbReference>
<reference evidence="6" key="2">
    <citation type="journal article" date="2021" name="PeerJ">
        <title>Extensive microbial diversity within the chicken gut microbiome revealed by metagenomics and culture.</title>
        <authorList>
            <person name="Gilroy R."/>
            <person name="Ravi A."/>
            <person name="Getino M."/>
            <person name="Pursley I."/>
            <person name="Horton D.L."/>
            <person name="Alikhan N.F."/>
            <person name="Baker D."/>
            <person name="Gharbi K."/>
            <person name="Hall N."/>
            <person name="Watson M."/>
            <person name="Adriaenssens E.M."/>
            <person name="Foster-Nyarko E."/>
            <person name="Jarju S."/>
            <person name="Secka A."/>
            <person name="Antonio M."/>
            <person name="Oren A."/>
            <person name="Chaudhuri R.R."/>
            <person name="La Ragione R."/>
            <person name="Hildebrand F."/>
            <person name="Pallen M.J."/>
        </authorList>
    </citation>
    <scope>NUCLEOTIDE SEQUENCE</scope>
    <source>
        <strain evidence="6">10406</strain>
    </source>
</reference>
<gene>
    <name evidence="6" type="ORF">IAC73_02755</name>
</gene>
<comment type="caution">
    <text evidence="6">The sequence shown here is derived from an EMBL/GenBank/DDBJ whole genome shotgun (WGS) entry which is preliminary data.</text>
</comment>
<dbReference type="Proteomes" id="UP000886857">
    <property type="component" value="Unassembled WGS sequence"/>
</dbReference>
<dbReference type="InterPro" id="IPR036388">
    <property type="entry name" value="WH-like_DNA-bd_sf"/>
</dbReference>
<dbReference type="CDD" id="cd05466">
    <property type="entry name" value="PBP2_LTTR_substrate"/>
    <property type="match status" value="1"/>
</dbReference>
<dbReference type="Pfam" id="PF03466">
    <property type="entry name" value="LysR_substrate"/>
    <property type="match status" value="1"/>
</dbReference>
<dbReference type="SUPFAM" id="SSF46785">
    <property type="entry name" value="Winged helix' DNA-binding domain"/>
    <property type="match status" value="1"/>
</dbReference>
<evidence type="ECO:0000313" key="6">
    <source>
        <dbReference type="EMBL" id="HIU98745.1"/>
    </source>
</evidence>
<reference evidence="6" key="1">
    <citation type="submission" date="2020-10" db="EMBL/GenBank/DDBJ databases">
        <authorList>
            <person name="Gilroy R."/>
        </authorList>
    </citation>
    <scope>NUCLEOTIDE SEQUENCE</scope>
    <source>
        <strain evidence="6">10406</strain>
    </source>
</reference>
<dbReference type="AlphaFoldDB" id="A0A9D1N9F9"/>
<dbReference type="PROSITE" id="PS50931">
    <property type="entry name" value="HTH_LYSR"/>
    <property type="match status" value="1"/>
</dbReference>
<keyword evidence="3" id="KW-0238">DNA-binding</keyword>
<keyword evidence="4" id="KW-0804">Transcription</keyword>
<proteinExistence type="inferred from homology"/>
<sequence length="307" mass="35166">MTLRQLRYVTKITECGSMTEAARQLYISQPSLSAAIKELEDELGIEIFRRTPKGITLTPDGTEFLSYVRQITEQTDLLEQRYMHKKPARRLLRISTQHYAFAVNAFVNMIKSLSTDEYELTLRETRTYEIIEDVADFRSELGILYLSAFNEKVLRNMFKEKELVFTPLFEAAPHVFVSADHPLAGRDEIDISELDDYPLLVFEQGNFNSFYFFEEVLATEPHKKRIMVSDRATLFNLLIGLGGYTTCTGVLNRNLNGDNIVAVRLRTDERMLVGYITSERSTLGGAAARFLEELKRLIAEDGFEVLS</sequence>
<evidence type="ECO:0000256" key="2">
    <source>
        <dbReference type="ARBA" id="ARBA00023015"/>
    </source>
</evidence>
<dbReference type="EMBL" id="DVOE01000041">
    <property type="protein sequence ID" value="HIU98745.1"/>
    <property type="molecule type" value="Genomic_DNA"/>
</dbReference>
<dbReference type="Gene3D" id="1.10.10.10">
    <property type="entry name" value="Winged helix-like DNA-binding domain superfamily/Winged helix DNA-binding domain"/>
    <property type="match status" value="1"/>
</dbReference>
<keyword evidence="2" id="KW-0805">Transcription regulation</keyword>